<evidence type="ECO:0000313" key="2">
    <source>
        <dbReference type="EMBL" id="SFB75046.1"/>
    </source>
</evidence>
<organism evidence="2 3">
    <name type="scientific">Tropicimonas isoalkanivorans</name>
    <dbReference type="NCBI Taxonomy" id="441112"/>
    <lineage>
        <taxon>Bacteria</taxon>
        <taxon>Pseudomonadati</taxon>
        <taxon>Pseudomonadota</taxon>
        <taxon>Alphaproteobacteria</taxon>
        <taxon>Rhodobacterales</taxon>
        <taxon>Roseobacteraceae</taxon>
        <taxon>Tropicimonas</taxon>
    </lineage>
</organism>
<dbReference type="InterPro" id="IPR025227">
    <property type="entry name" value="DUF4169"/>
</dbReference>
<feature type="compositionally biased region" description="Basic and acidic residues" evidence="1">
    <location>
        <begin position="49"/>
        <end position="74"/>
    </location>
</feature>
<evidence type="ECO:0000313" key="3">
    <source>
        <dbReference type="Proteomes" id="UP000198728"/>
    </source>
</evidence>
<sequence length="80" mass="9042">MPAALPRLSQRRYHGAMSSPVNLNRFRKQKARQQAREQADRNAVLHGLPKSEKLRAKAEAERVARLHDGSRRTPSDAADD</sequence>
<protein>
    <recommendedName>
        <fullName evidence="4">DUF4169 family protein</fullName>
    </recommendedName>
</protein>
<dbReference type="STRING" id="441112.SAMN04488094_101282"/>
<reference evidence="2 3" key="1">
    <citation type="submission" date="2016-10" db="EMBL/GenBank/DDBJ databases">
        <authorList>
            <person name="de Groot N.N."/>
        </authorList>
    </citation>
    <scope>NUCLEOTIDE SEQUENCE [LARGE SCALE GENOMIC DNA]</scope>
    <source>
        <strain evidence="2 3">DSM 19548</strain>
    </source>
</reference>
<dbReference type="Proteomes" id="UP000198728">
    <property type="component" value="Unassembled WGS sequence"/>
</dbReference>
<dbReference type="Pfam" id="PF13770">
    <property type="entry name" value="DUF4169"/>
    <property type="match status" value="1"/>
</dbReference>
<dbReference type="EMBL" id="FOLG01000001">
    <property type="protein sequence ID" value="SFB75046.1"/>
    <property type="molecule type" value="Genomic_DNA"/>
</dbReference>
<keyword evidence="3" id="KW-1185">Reference proteome</keyword>
<evidence type="ECO:0000256" key="1">
    <source>
        <dbReference type="SAM" id="MobiDB-lite"/>
    </source>
</evidence>
<proteinExistence type="predicted"/>
<dbReference type="AlphaFoldDB" id="A0A1I1DKT1"/>
<name>A0A1I1DKT1_9RHOB</name>
<gene>
    <name evidence="2" type="ORF">SAMN04488094_101282</name>
</gene>
<accession>A0A1I1DKT1</accession>
<evidence type="ECO:0008006" key="4">
    <source>
        <dbReference type="Google" id="ProtNLM"/>
    </source>
</evidence>
<feature type="region of interest" description="Disordered" evidence="1">
    <location>
        <begin position="1"/>
        <end position="80"/>
    </location>
</feature>